<keyword evidence="2" id="KW-1185">Reference proteome</keyword>
<protein>
    <recommendedName>
        <fullName evidence="3">DUF2158 domain-containing protein</fullName>
    </recommendedName>
</protein>
<accession>A0ABQ2H2S3</accession>
<dbReference type="Proteomes" id="UP000616499">
    <property type="component" value="Unassembled WGS sequence"/>
</dbReference>
<evidence type="ECO:0008006" key="3">
    <source>
        <dbReference type="Google" id="ProtNLM"/>
    </source>
</evidence>
<reference evidence="2" key="1">
    <citation type="journal article" date="2019" name="Int. J. Syst. Evol. Microbiol.">
        <title>The Global Catalogue of Microorganisms (GCM) 10K type strain sequencing project: providing services to taxonomists for standard genome sequencing and annotation.</title>
        <authorList>
            <consortium name="The Broad Institute Genomics Platform"/>
            <consortium name="The Broad Institute Genome Sequencing Center for Infectious Disease"/>
            <person name="Wu L."/>
            <person name="Ma J."/>
        </authorList>
    </citation>
    <scope>NUCLEOTIDE SEQUENCE [LARGE SCALE GENOMIC DNA]</scope>
    <source>
        <strain evidence="2">JCM 13501</strain>
    </source>
</reference>
<comment type="caution">
    <text evidence="1">The sequence shown here is derived from an EMBL/GenBank/DDBJ whole genome shotgun (WGS) entry which is preliminary data.</text>
</comment>
<name>A0ABQ2H2S3_9PSED</name>
<organism evidence="1 2">
    <name type="scientific">Pseudomonas asuensis</name>
    <dbReference type="NCBI Taxonomy" id="1825787"/>
    <lineage>
        <taxon>Bacteria</taxon>
        <taxon>Pseudomonadati</taxon>
        <taxon>Pseudomonadota</taxon>
        <taxon>Gammaproteobacteria</taxon>
        <taxon>Pseudomonadales</taxon>
        <taxon>Pseudomonadaceae</taxon>
        <taxon>Pseudomonas</taxon>
    </lineage>
</organism>
<sequence>MSKRRVIGDVVQVQYDKTEPPYLIKLTSGSGVVPDDCVLDCGDLECREWAVAIVLDDIRRPTGEKVYHISECLMSDPDPLNLSAHKPKMPS</sequence>
<evidence type="ECO:0000313" key="1">
    <source>
        <dbReference type="EMBL" id="GGM25498.1"/>
    </source>
</evidence>
<dbReference type="EMBL" id="BMNW01000011">
    <property type="protein sequence ID" value="GGM25498.1"/>
    <property type="molecule type" value="Genomic_DNA"/>
</dbReference>
<gene>
    <name evidence="1" type="ORF">GCM10009425_40310</name>
</gene>
<evidence type="ECO:0000313" key="2">
    <source>
        <dbReference type="Proteomes" id="UP000616499"/>
    </source>
</evidence>
<proteinExistence type="predicted"/>